<sequence length="99" mass="11399">MTKLLIFQLLALCQFAFGQQSSCPGNGPEKIKIRAQYNIMLVDKNGCPQNLTHPNEGTPQLERCRFISNDTDGDYKRENYQCDFRPQFDRLVDNAIKNN</sequence>
<organism evidence="2 3">
    <name type="scientific">Conidiobolus coronatus (strain ATCC 28846 / CBS 209.66 / NRRL 28638)</name>
    <name type="common">Delacroixia coronata</name>
    <dbReference type="NCBI Taxonomy" id="796925"/>
    <lineage>
        <taxon>Eukaryota</taxon>
        <taxon>Fungi</taxon>
        <taxon>Fungi incertae sedis</taxon>
        <taxon>Zoopagomycota</taxon>
        <taxon>Entomophthoromycotina</taxon>
        <taxon>Entomophthoromycetes</taxon>
        <taxon>Entomophthorales</taxon>
        <taxon>Ancylistaceae</taxon>
        <taxon>Conidiobolus</taxon>
    </lineage>
</organism>
<dbReference type="EMBL" id="KQ964640">
    <property type="protein sequence ID" value="KXN67379.1"/>
    <property type="molecule type" value="Genomic_DNA"/>
</dbReference>
<proteinExistence type="predicted"/>
<name>A0A137NXM8_CONC2</name>
<reference evidence="2 3" key="1">
    <citation type="journal article" date="2015" name="Genome Biol. Evol.">
        <title>Phylogenomic analyses indicate that early fungi evolved digesting cell walls of algal ancestors of land plants.</title>
        <authorList>
            <person name="Chang Y."/>
            <person name="Wang S."/>
            <person name="Sekimoto S."/>
            <person name="Aerts A.L."/>
            <person name="Choi C."/>
            <person name="Clum A."/>
            <person name="LaButti K.M."/>
            <person name="Lindquist E.A."/>
            <person name="Yee Ngan C."/>
            <person name="Ohm R.A."/>
            <person name="Salamov A.A."/>
            <person name="Grigoriev I.V."/>
            <person name="Spatafora J.W."/>
            <person name="Berbee M.L."/>
        </authorList>
    </citation>
    <scope>NUCLEOTIDE SEQUENCE [LARGE SCALE GENOMIC DNA]</scope>
    <source>
        <strain evidence="2 3">NRRL 28638</strain>
    </source>
</reference>
<keyword evidence="3" id="KW-1185">Reference proteome</keyword>
<feature type="signal peptide" evidence="1">
    <location>
        <begin position="1"/>
        <end position="18"/>
    </location>
</feature>
<accession>A0A137NXM8</accession>
<feature type="chain" id="PRO_5007294242" evidence="1">
    <location>
        <begin position="19"/>
        <end position="99"/>
    </location>
</feature>
<evidence type="ECO:0000256" key="1">
    <source>
        <dbReference type="SAM" id="SignalP"/>
    </source>
</evidence>
<protein>
    <submittedName>
        <fullName evidence="2">Uncharacterized protein</fullName>
    </submittedName>
</protein>
<evidence type="ECO:0000313" key="2">
    <source>
        <dbReference type="EMBL" id="KXN67379.1"/>
    </source>
</evidence>
<dbReference type="Proteomes" id="UP000070444">
    <property type="component" value="Unassembled WGS sequence"/>
</dbReference>
<gene>
    <name evidence="2" type="ORF">CONCODRAFT_10555</name>
</gene>
<evidence type="ECO:0000313" key="3">
    <source>
        <dbReference type="Proteomes" id="UP000070444"/>
    </source>
</evidence>
<keyword evidence="1" id="KW-0732">Signal</keyword>
<dbReference type="AlphaFoldDB" id="A0A137NXM8"/>